<dbReference type="InterPro" id="IPR036485">
    <property type="entry name" value="Glu_synth_asu_C_sf"/>
</dbReference>
<dbReference type="PANTHER" id="PTHR39673">
    <property type="entry name" value="TUNGSTEN FORMYLMETHANOFURAN DEHYDROGENASE, SUBUNIT C (FWDC)"/>
    <property type="match status" value="1"/>
</dbReference>
<proteinExistence type="predicted"/>
<dbReference type="Pfam" id="PF01493">
    <property type="entry name" value="GXGXG"/>
    <property type="match status" value="1"/>
</dbReference>
<accession>A0A0S6UHV8</accession>
<dbReference type="InterPro" id="IPR035710">
    <property type="entry name" value="Archaeal_gltB"/>
</dbReference>
<dbReference type="InterPro" id="IPR012061">
    <property type="entry name" value="Glu_synth_lsu_3"/>
</dbReference>
<dbReference type="Gene3D" id="2.160.20.60">
    <property type="entry name" value="Glutamate synthase, alpha subunit, C-terminal domain"/>
    <property type="match status" value="1"/>
</dbReference>
<reference evidence="2" key="1">
    <citation type="journal article" date="2014" name="Gene">
        <title>Genome-guided analysis of transformation efficiency and carbon dioxide assimilation by Moorella thermoacetica Y72.</title>
        <authorList>
            <person name="Tsukahara K."/>
            <person name="Kita A."/>
            <person name="Nakashimada Y."/>
            <person name="Hoshino T."/>
            <person name="Murakami K."/>
        </authorList>
    </citation>
    <scope>NUCLEOTIDE SEQUENCE [LARGE SCALE GENOMIC DNA]</scope>
    <source>
        <strain evidence="2">Y72</strain>
    </source>
</reference>
<gene>
    <name evidence="2" type="ORF">MTY_2409</name>
</gene>
<dbReference type="GO" id="GO:0016491">
    <property type="term" value="F:oxidoreductase activity"/>
    <property type="evidence" value="ECO:0007669"/>
    <property type="project" value="InterPro"/>
</dbReference>
<evidence type="ECO:0000259" key="1">
    <source>
        <dbReference type="Pfam" id="PF01493"/>
    </source>
</evidence>
<dbReference type="PANTHER" id="PTHR39673:SF5">
    <property type="entry name" value="TUNGSTEN-CONTAINING FORMYLMETHANOFURAN DEHYDROGENASE 2 SUBUNIT C"/>
    <property type="match status" value="1"/>
</dbReference>
<dbReference type="EMBL" id="DF238840">
    <property type="protein sequence ID" value="GAF27068.1"/>
    <property type="molecule type" value="Genomic_DNA"/>
</dbReference>
<feature type="domain" description="Glutamate synthase alpha subunit C-terminal" evidence="1">
    <location>
        <begin position="23"/>
        <end position="185"/>
    </location>
</feature>
<sequence length="248" mass="26893">MTGVEVVNARGLSYQALNETVRSLLDNGQRELVLKGVNGQRYIGAGVQGQGRLEIFGVPGNNLAALMDGLEIEVFGNAQDGVGNTMNDGTVIIHGHATDIAGYSMRGGRIFIRGNVGCRVGIHMKAFRDKNPLIVIGGKAGDFFGEYMAGGTLVLLGLDLQPGEAIVGNFVATGMHGGEIFIRGQVDPYWLGKEVKVIKPTAADQKRLREIVGDFARYFDLEAEKILARPFIKLIPYNKRPYGTMYAY</sequence>
<dbReference type="PIRSF" id="PIRSF006519">
    <property type="entry name" value="GOGAT_dom3"/>
    <property type="match status" value="1"/>
</dbReference>
<name>A0A0S6UHV8_NEOTH</name>
<dbReference type="CDD" id="cd00981">
    <property type="entry name" value="arch_gltB"/>
    <property type="match status" value="1"/>
</dbReference>
<dbReference type="Proteomes" id="UP000063718">
    <property type="component" value="Unassembled WGS sequence"/>
</dbReference>
<organism evidence="2">
    <name type="scientific">Moorella thermoacetica Y72</name>
    <dbReference type="NCBI Taxonomy" id="1325331"/>
    <lineage>
        <taxon>Bacteria</taxon>
        <taxon>Bacillati</taxon>
        <taxon>Bacillota</taxon>
        <taxon>Clostridia</taxon>
        <taxon>Neomoorellales</taxon>
        <taxon>Neomoorellaceae</taxon>
        <taxon>Neomoorella</taxon>
    </lineage>
</organism>
<dbReference type="SUPFAM" id="SSF69336">
    <property type="entry name" value="Alpha subunit of glutamate synthase, C-terminal domain"/>
    <property type="match status" value="1"/>
</dbReference>
<protein>
    <submittedName>
        <fullName evidence="2">Glutamate synthase domain 3</fullName>
    </submittedName>
</protein>
<dbReference type="AlphaFoldDB" id="A0A0S6UHV8"/>
<evidence type="ECO:0000313" key="2">
    <source>
        <dbReference type="EMBL" id="GAF27068.1"/>
    </source>
</evidence>
<dbReference type="InterPro" id="IPR002489">
    <property type="entry name" value="Glu_synth_asu_C"/>
</dbReference>